<keyword evidence="1" id="KW-0328">Glycosyltransferase</keyword>
<evidence type="ECO:0000313" key="4">
    <source>
        <dbReference type="Proteomes" id="UP000270856"/>
    </source>
</evidence>
<dbReference type="AlphaFoldDB" id="A0A3N4NZH2"/>
<keyword evidence="2 3" id="KW-0808">Transferase</keyword>
<keyword evidence="4" id="KW-1185">Reference proteome</keyword>
<protein>
    <submittedName>
        <fullName evidence="3">Lipopolysaccharide heptosyltransferase family protein</fullName>
    </submittedName>
</protein>
<dbReference type="GO" id="GO:0008713">
    <property type="term" value="F:ADP-heptose-lipopolysaccharide heptosyltransferase activity"/>
    <property type="evidence" value="ECO:0007669"/>
    <property type="project" value="TreeGrafter"/>
</dbReference>
<reference evidence="3 4" key="1">
    <citation type="submission" date="2018-11" db="EMBL/GenBank/DDBJ databases">
        <title>Aureibaculum marinum gen. nov., sp. nov., a member of the family Flavobacteriaceae isolated from the Bohai Sea.</title>
        <authorList>
            <person name="Ji X."/>
        </authorList>
    </citation>
    <scope>NUCLEOTIDE SEQUENCE [LARGE SCALE GENOMIC DNA]</scope>
    <source>
        <strain evidence="3 4">BH-SD17</strain>
    </source>
</reference>
<dbReference type="Gene3D" id="3.40.50.2000">
    <property type="entry name" value="Glycogen Phosphorylase B"/>
    <property type="match status" value="2"/>
</dbReference>
<dbReference type="Pfam" id="PF01075">
    <property type="entry name" value="Glyco_transf_9"/>
    <property type="match status" value="1"/>
</dbReference>
<dbReference type="EMBL" id="RPFJ01000007">
    <property type="protein sequence ID" value="RPD98226.1"/>
    <property type="molecule type" value="Genomic_DNA"/>
</dbReference>
<organism evidence="3 4">
    <name type="scientific">Aureibaculum marinum</name>
    <dbReference type="NCBI Taxonomy" id="2487930"/>
    <lineage>
        <taxon>Bacteria</taxon>
        <taxon>Pseudomonadati</taxon>
        <taxon>Bacteroidota</taxon>
        <taxon>Flavobacteriia</taxon>
        <taxon>Flavobacteriales</taxon>
        <taxon>Flavobacteriaceae</taxon>
        <taxon>Aureibaculum</taxon>
    </lineage>
</organism>
<evidence type="ECO:0000256" key="1">
    <source>
        <dbReference type="ARBA" id="ARBA00022676"/>
    </source>
</evidence>
<dbReference type="SUPFAM" id="SSF53756">
    <property type="entry name" value="UDP-Glycosyltransferase/glycogen phosphorylase"/>
    <property type="match status" value="1"/>
</dbReference>
<sequence length="357" mass="40985">MKKILIIQQKMIGDVLTSTMLCAYVKKYLPETEIHYLINENTEGVVVNNPNIDRVVFFKKEYRDSKWAFYLFLKSISKNKYDVVIDVYGKIESALISLFSGANVKISHFKWYSSFIYTHTLKPLRIKHSSMGLAIEHRLQLLKPIVPEFNPAEFPPKIFLTESEILEAKLRLESKGVSFSKPLVMISILGSSEIKSYPLQYMAEVMDAISKKGEVIILFNYMPSQLKLAEELYALCSPELKAKIRFDIFEPSLRSFLGILYHCDALVGNEGGAVNMAKALNVPTFSIFSPWIKKISWETFNANKANMAVHLNDYYQNESMSKKQLKKASQTLYLKFKPSLFTEKLDSFLKTNVFVNN</sequence>
<gene>
    <name evidence="3" type="ORF">EGM88_06960</name>
</gene>
<dbReference type="RefSeq" id="WP_123897258.1">
    <property type="nucleotide sequence ID" value="NZ_RPFJ01000007.1"/>
</dbReference>
<dbReference type="InterPro" id="IPR051199">
    <property type="entry name" value="LPS_LOS_Heptosyltrfase"/>
</dbReference>
<evidence type="ECO:0000313" key="3">
    <source>
        <dbReference type="EMBL" id="RPD98226.1"/>
    </source>
</evidence>
<dbReference type="Proteomes" id="UP000270856">
    <property type="component" value="Unassembled WGS sequence"/>
</dbReference>
<dbReference type="PANTHER" id="PTHR30160:SF7">
    <property type="entry name" value="ADP-HEPTOSE--LPS HEPTOSYLTRANSFERASE 2"/>
    <property type="match status" value="1"/>
</dbReference>
<dbReference type="GO" id="GO:0009244">
    <property type="term" value="P:lipopolysaccharide core region biosynthetic process"/>
    <property type="evidence" value="ECO:0007669"/>
    <property type="project" value="TreeGrafter"/>
</dbReference>
<dbReference type="OrthoDB" id="9772349at2"/>
<dbReference type="CDD" id="cd03789">
    <property type="entry name" value="GT9_LPS_heptosyltransferase"/>
    <property type="match status" value="1"/>
</dbReference>
<name>A0A3N4NZH2_9FLAO</name>
<proteinExistence type="predicted"/>
<dbReference type="InterPro" id="IPR002201">
    <property type="entry name" value="Glyco_trans_9"/>
</dbReference>
<dbReference type="PANTHER" id="PTHR30160">
    <property type="entry name" value="TETRAACYLDISACCHARIDE 4'-KINASE-RELATED"/>
    <property type="match status" value="1"/>
</dbReference>
<comment type="caution">
    <text evidence="3">The sequence shown here is derived from an EMBL/GenBank/DDBJ whole genome shotgun (WGS) entry which is preliminary data.</text>
</comment>
<accession>A0A3N4NZH2</accession>
<evidence type="ECO:0000256" key="2">
    <source>
        <dbReference type="ARBA" id="ARBA00022679"/>
    </source>
</evidence>
<dbReference type="GO" id="GO:0005829">
    <property type="term" value="C:cytosol"/>
    <property type="evidence" value="ECO:0007669"/>
    <property type="project" value="TreeGrafter"/>
</dbReference>